<evidence type="ECO:0000256" key="5">
    <source>
        <dbReference type="ARBA" id="ARBA00022989"/>
    </source>
</evidence>
<comment type="subcellular location">
    <subcellularLocation>
        <location evidence="1">Membrane</location>
        <topology evidence="1">Multi-pass membrane protein</topology>
    </subcellularLocation>
</comment>
<dbReference type="Pfam" id="PF01490">
    <property type="entry name" value="Aa_trans"/>
    <property type="match status" value="1"/>
</dbReference>
<keyword evidence="2" id="KW-0813">Transport</keyword>
<dbReference type="Gene3D" id="1.20.1740.10">
    <property type="entry name" value="Amino acid/polyamine transporter I"/>
    <property type="match status" value="1"/>
</dbReference>
<evidence type="ECO:0000256" key="1">
    <source>
        <dbReference type="ARBA" id="ARBA00004141"/>
    </source>
</evidence>
<dbReference type="GO" id="GO:0005774">
    <property type="term" value="C:vacuolar membrane"/>
    <property type="evidence" value="ECO:0007669"/>
    <property type="project" value="TreeGrafter"/>
</dbReference>
<feature type="transmembrane region" description="Helical" evidence="8">
    <location>
        <begin position="473"/>
        <end position="495"/>
    </location>
</feature>
<evidence type="ECO:0000259" key="9">
    <source>
        <dbReference type="Pfam" id="PF01490"/>
    </source>
</evidence>
<dbReference type="EMBL" id="JABWDY010004671">
    <property type="protein sequence ID" value="KAF5204988.1"/>
    <property type="molecule type" value="Genomic_DNA"/>
</dbReference>
<dbReference type="Proteomes" id="UP000554482">
    <property type="component" value="Unassembled WGS sequence"/>
</dbReference>
<evidence type="ECO:0000256" key="7">
    <source>
        <dbReference type="ARBA" id="ARBA00049662"/>
    </source>
</evidence>
<evidence type="ECO:0000313" key="11">
    <source>
        <dbReference type="Proteomes" id="UP000554482"/>
    </source>
</evidence>
<sequence length="548" mass="59869">MKHEEGMVRDRGMEFETDDEENMAEGIAGGNEYDCEEGYTTSPNSSYNALPSPHSIPWPQSYRQSMDIYSSFTPPTASFLAGSSLGIGSSILCSSSPYRRSQVSVLDSSIRKPLLPPTTLDKEDQYSLPTPKHASIATSSNFDQPRRCSFTEAVLNGVNVLCGVALLSTPYAVNEGGWIGLLVLLTFCILSCYTGILLKRCLDSSPGLQTYPDIGQAAFGVTGRILIAIILYTELYACCVEYTILMSDNLSHLFPNVSMNFFGVHLNSHYVFAITVTLLVLPTLLLRNLTLLSYLSAGGVIATICVVICLLWVGVIDQVGFHPSGTALNLVNLPVALGIYGFCYSGHSVFPNIYSSMKEPSKFPAALLVSFVICFVLYAGVAILGFLMFGDATQSQITLNMPKYFLASKIAAWTTVVNPLSKFALTMTPVALSLEELWPSGQQKSHLVSVFIRTMLALSTLIVSLTIPFFSYVMALIGSFFAMLICLILPSACYLKIHRGRVGRFQTAVCIFIIIIGLTCGSIGSYSAIKKIVDSFIEMWKHWLVFSN</sequence>
<dbReference type="GO" id="GO:0015179">
    <property type="term" value="F:L-amino acid transmembrane transporter activity"/>
    <property type="evidence" value="ECO:0007669"/>
    <property type="project" value="TreeGrafter"/>
</dbReference>
<evidence type="ECO:0000256" key="8">
    <source>
        <dbReference type="SAM" id="Phobius"/>
    </source>
</evidence>
<evidence type="ECO:0000256" key="2">
    <source>
        <dbReference type="ARBA" id="ARBA00022448"/>
    </source>
</evidence>
<accession>A0A7J6X7W4</accession>
<evidence type="ECO:0000256" key="3">
    <source>
        <dbReference type="ARBA" id="ARBA00022692"/>
    </source>
</evidence>
<dbReference type="InterPro" id="IPR013057">
    <property type="entry name" value="AA_transpt_TM"/>
</dbReference>
<dbReference type="FunFam" id="1.20.1740.10:FF:000047">
    <property type="entry name" value="Amino acid transporter AVT1A"/>
    <property type="match status" value="1"/>
</dbReference>
<feature type="transmembrane region" description="Helical" evidence="8">
    <location>
        <begin position="178"/>
        <end position="198"/>
    </location>
</feature>
<gene>
    <name evidence="10" type="ORF">FRX31_005425</name>
</gene>
<organism evidence="10 11">
    <name type="scientific">Thalictrum thalictroides</name>
    <name type="common">Rue-anemone</name>
    <name type="synonym">Anemone thalictroides</name>
    <dbReference type="NCBI Taxonomy" id="46969"/>
    <lineage>
        <taxon>Eukaryota</taxon>
        <taxon>Viridiplantae</taxon>
        <taxon>Streptophyta</taxon>
        <taxon>Embryophyta</taxon>
        <taxon>Tracheophyta</taxon>
        <taxon>Spermatophyta</taxon>
        <taxon>Magnoliopsida</taxon>
        <taxon>Ranunculales</taxon>
        <taxon>Ranunculaceae</taxon>
        <taxon>Thalictroideae</taxon>
        <taxon>Thalictrum</taxon>
    </lineage>
</organism>
<feature type="domain" description="Amino acid transporter transmembrane" evidence="9">
    <location>
        <begin position="147"/>
        <end position="529"/>
    </location>
</feature>
<feature type="transmembrane region" description="Helical" evidence="8">
    <location>
        <begin position="446"/>
        <end position="467"/>
    </location>
</feature>
<proteinExistence type="inferred from homology"/>
<comment type="similarity">
    <text evidence="7">Belongs to the amino acid/polyamine transporter 2 family. Amino acid/auxin permease (AAAP) (TC 2.A.18.5) subfamily.</text>
</comment>
<reference evidence="10 11" key="1">
    <citation type="submission" date="2020-06" db="EMBL/GenBank/DDBJ databases">
        <title>Transcriptomic and genomic resources for Thalictrum thalictroides and T. hernandezii: Facilitating candidate gene discovery in an emerging model plant lineage.</title>
        <authorList>
            <person name="Arias T."/>
            <person name="Riano-Pachon D.M."/>
            <person name="Di Stilio V.S."/>
        </authorList>
    </citation>
    <scope>NUCLEOTIDE SEQUENCE [LARGE SCALE GENOMIC DNA]</scope>
    <source>
        <strain evidence="11">cv. WT478/WT964</strain>
        <tissue evidence="10">Leaves</tissue>
    </source>
</reference>
<feature type="transmembrane region" description="Helical" evidence="8">
    <location>
        <begin position="292"/>
        <end position="315"/>
    </location>
</feature>
<feature type="transmembrane region" description="Helical" evidence="8">
    <location>
        <begin position="366"/>
        <end position="390"/>
    </location>
</feature>
<dbReference type="PANTHER" id="PTHR22950">
    <property type="entry name" value="AMINO ACID TRANSPORTER"/>
    <property type="match status" value="1"/>
</dbReference>
<feature type="transmembrane region" description="Helical" evidence="8">
    <location>
        <begin position="225"/>
        <end position="246"/>
    </location>
</feature>
<comment type="caution">
    <text evidence="10">The sequence shown here is derived from an EMBL/GenBank/DDBJ whole genome shotgun (WGS) entry which is preliminary data.</text>
</comment>
<feature type="transmembrane region" description="Helical" evidence="8">
    <location>
        <begin position="507"/>
        <end position="529"/>
    </location>
</feature>
<dbReference type="AlphaFoldDB" id="A0A7J6X7W4"/>
<feature type="transmembrane region" description="Helical" evidence="8">
    <location>
        <begin position="266"/>
        <end position="285"/>
    </location>
</feature>
<keyword evidence="11" id="KW-1185">Reference proteome</keyword>
<keyword evidence="5 8" id="KW-1133">Transmembrane helix</keyword>
<protein>
    <submittedName>
        <fullName evidence="10">Amino acid transporter avt1d</fullName>
    </submittedName>
</protein>
<keyword evidence="4" id="KW-0029">Amino-acid transport</keyword>
<dbReference type="OrthoDB" id="655540at2759"/>
<evidence type="ECO:0000256" key="6">
    <source>
        <dbReference type="ARBA" id="ARBA00023136"/>
    </source>
</evidence>
<feature type="transmembrane region" description="Helical" evidence="8">
    <location>
        <begin position="335"/>
        <end position="354"/>
    </location>
</feature>
<dbReference type="PANTHER" id="PTHR22950:SF692">
    <property type="entry name" value="TRANSMEMBRANE AMINO ACID TRANSPORTER FAMILY PROTEIN"/>
    <property type="match status" value="1"/>
</dbReference>
<name>A0A7J6X7W4_THATH</name>
<keyword evidence="3 8" id="KW-0812">Transmembrane</keyword>
<evidence type="ECO:0000256" key="4">
    <source>
        <dbReference type="ARBA" id="ARBA00022970"/>
    </source>
</evidence>
<keyword evidence="6 8" id="KW-0472">Membrane</keyword>
<evidence type="ECO:0000313" key="10">
    <source>
        <dbReference type="EMBL" id="KAF5204988.1"/>
    </source>
</evidence>